<evidence type="ECO:0000313" key="2">
    <source>
        <dbReference type="EMBL" id="PTU23890.1"/>
    </source>
</evidence>
<name>A0A2T5M5S8_9EURO</name>
<organism evidence="2 3">
    <name type="scientific">Aspergillus ochraceoroseus IBT 24754</name>
    <dbReference type="NCBI Taxonomy" id="1392256"/>
    <lineage>
        <taxon>Eukaryota</taxon>
        <taxon>Fungi</taxon>
        <taxon>Dikarya</taxon>
        <taxon>Ascomycota</taxon>
        <taxon>Pezizomycotina</taxon>
        <taxon>Eurotiomycetes</taxon>
        <taxon>Eurotiomycetidae</taxon>
        <taxon>Eurotiales</taxon>
        <taxon>Aspergillaceae</taxon>
        <taxon>Aspergillus</taxon>
        <taxon>Aspergillus subgen. Nidulantes</taxon>
    </lineage>
</organism>
<reference evidence="2 3" key="1">
    <citation type="journal article" date="2018" name="Proc. Natl. Acad. Sci. U.S.A.">
        <title>Linking secondary metabolites to gene clusters through genome sequencing of six diverse Aspergillus species.</title>
        <authorList>
            <person name="Kaerboelling I."/>
            <person name="Vesth T.C."/>
            <person name="Frisvad J.C."/>
            <person name="Nybo J.L."/>
            <person name="Theobald S."/>
            <person name="Kuo A."/>
            <person name="Bowyer P."/>
            <person name="Matsuda Y."/>
            <person name="Mondo S."/>
            <person name="Lyhne E.K."/>
            <person name="Kogle M.E."/>
            <person name="Clum A."/>
            <person name="Lipzen A."/>
            <person name="Salamov A."/>
            <person name="Ngan C.Y."/>
            <person name="Daum C."/>
            <person name="Chiniquy J."/>
            <person name="Barry K."/>
            <person name="LaButti K."/>
            <person name="Haridas S."/>
            <person name="Simmons B.A."/>
            <person name="Magnuson J.K."/>
            <person name="Mortensen U.H."/>
            <person name="Larsen T.O."/>
            <person name="Grigoriev I.V."/>
            <person name="Baker S.E."/>
            <person name="Andersen M.R."/>
        </authorList>
    </citation>
    <scope>NUCLEOTIDE SEQUENCE [LARGE SCALE GENOMIC DNA]</scope>
    <source>
        <strain evidence="2 3">IBT 24754</strain>
    </source>
</reference>
<dbReference type="GeneID" id="63817349"/>
<comment type="caution">
    <text evidence="2">The sequence shown here is derived from an EMBL/GenBank/DDBJ whole genome shotgun (WGS) entry which is preliminary data.</text>
</comment>
<sequence>MSQISLSSPCLLGGNHCVPEVEVTVQLYAVIHSTMPYWNWEICHVVGSPADKLKRVPGKKALVKGSTFPGRKVFNKFAPDASRIYHQISTPGKTQFLVEIGAVAIVPLRTSEQSLFTSRRSQYDEIEPFCVGLREKEEVPVHAHSIVRLSAVSKYLVRSSALALVRLVSHNGDPDPSRQTSAPGNQLSQESHGINVAQLQRRNG</sequence>
<feature type="region of interest" description="Disordered" evidence="1">
    <location>
        <begin position="171"/>
        <end position="204"/>
    </location>
</feature>
<proteinExistence type="predicted"/>
<protein>
    <submittedName>
        <fullName evidence="2">Uncharacterized protein</fullName>
    </submittedName>
</protein>
<feature type="compositionally biased region" description="Polar residues" evidence="1">
    <location>
        <begin position="177"/>
        <end position="204"/>
    </location>
</feature>
<dbReference type="VEuPathDB" id="FungiDB:P175DRAFT_0553195"/>
<accession>A0A2T5M5S8</accession>
<dbReference type="Proteomes" id="UP000244073">
    <property type="component" value="Unassembled WGS sequence"/>
</dbReference>
<gene>
    <name evidence="2" type="ORF">P175DRAFT_0553195</name>
</gene>
<dbReference type="RefSeq" id="XP_040755282.1">
    <property type="nucleotide sequence ID" value="XM_040900465.1"/>
</dbReference>
<evidence type="ECO:0000256" key="1">
    <source>
        <dbReference type="SAM" id="MobiDB-lite"/>
    </source>
</evidence>
<evidence type="ECO:0000313" key="3">
    <source>
        <dbReference type="Proteomes" id="UP000244073"/>
    </source>
</evidence>
<dbReference type="EMBL" id="MSFN02000001">
    <property type="protein sequence ID" value="PTU23890.1"/>
    <property type="molecule type" value="Genomic_DNA"/>
</dbReference>
<dbReference type="AlphaFoldDB" id="A0A2T5M5S8"/>